<organism evidence="9 10">
    <name type="scientific">Hyphomonas polymorpha PS728</name>
    <dbReference type="NCBI Taxonomy" id="1280954"/>
    <lineage>
        <taxon>Bacteria</taxon>
        <taxon>Pseudomonadati</taxon>
        <taxon>Pseudomonadota</taxon>
        <taxon>Alphaproteobacteria</taxon>
        <taxon>Hyphomonadales</taxon>
        <taxon>Hyphomonadaceae</taxon>
        <taxon>Hyphomonas</taxon>
    </lineage>
</organism>
<comment type="function">
    <text evidence="1">Involved in DNA recombination.</text>
</comment>
<keyword evidence="10" id="KW-1185">Reference proteome</keyword>
<proteinExistence type="inferred from homology"/>
<evidence type="ECO:0000313" key="10">
    <source>
        <dbReference type="Proteomes" id="UP000027100"/>
    </source>
</evidence>
<dbReference type="OrthoDB" id="370725at2"/>
<keyword evidence="5" id="KW-0233">DNA recombination</keyword>
<dbReference type="InterPro" id="IPR003798">
    <property type="entry name" value="DNA_recombination_RmuC"/>
</dbReference>
<reference evidence="9 10" key="1">
    <citation type="journal article" date="2014" name="Antonie Van Leeuwenhoek">
        <title>Hyphomonas beringensis sp. nov. and Hyphomonas chukchiensis sp. nov., isolated from surface seawater of the Bering Sea and Chukchi Sea.</title>
        <authorList>
            <person name="Li C."/>
            <person name="Lai Q."/>
            <person name="Li G."/>
            <person name="Dong C."/>
            <person name="Wang J."/>
            <person name="Liao Y."/>
            <person name="Shao Z."/>
        </authorList>
    </citation>
    <scope>NUCLEOTIDE SEQUENCE [LARGE SCALE GENOMIC DNA]</scope>
    <source>
        <strain evidence="9 10">PS728</strain>
    </source>
</reference>
<keyword evidence="4 6" id="KW-0175">Coiled coil</keyword>
<dbReference type="PANTHER" id="PTHR30563">
    <property type="entry name" value="DNA RECOMBINATION PROTEIN RMUC"/>
    <property type="match status" value="1"/>
</dbReference>
<dbReference type="PATRIC" id="fig|1280954.3.peg.448"/>
<evidence type="ECO:0000256" key="7">
    <source>
        <dbReference type="SAM" id="MobiDB-lite"/>
    </source>
</evidence>
<evidence type="ECO:0000256" key="4">
    <source>
        <dbReference type="ARBA" id="ARBA00023054"/>
    </source>
</evidence>
<dbReference type="STRING" id="1280954.HPO_02187"/>
<evidence type="ECO:0000256" key="8">
    <source>
        <dbReference type="SAM" id="Phobius"/>
    </source>
</evidence>
<dbReference type="RefSeq" id="WP_035593939.1">
    <property type="nucleotide sequence ID" value="NZ_ARYM01000002.1"/>
</dbReference>
<accession>A0A062VN75</accession>
<sequence length="445" mass="49417">MTPVITIGSAGFDLVHVVLLLIAAGLGVFLWQSRQRGDVERERLMTERNAAQDELSRLRQREQTLEAARRDAELKLAAAEARSAEDERKFAELAQGVLARANSMFLERAEETFKRHREGAQGELKELMKPIGENFETFRQKVEAIEKVRTEDKTLLSEQVRAIAESLHRNTAETGKLVNALTAPKGGGRWGEMTLRNVMEQAGLSAHCDFSEQVHDDTEEGRQRPDAIIRLPGDRQIVIDSKVSLASYMAATNTDDPAERQAHLKQHAASVQRHVTTLASKDYQSNLGNRFDYIAMFIPGENFFAAALEQSPDLIEKAMNRSVIVTTPTTLIALARTVAHLWRQHEMNENAQAAAELGAELYTRMGVLLGHTEKLGKSLNSSVDHYNSLLGSIDKRVLPTLRKFEDMQIAPPGKVPPEAKLIEARANTPDTGQLPLEAPPKLPAE</sequence>
<dbReference type="AlphaFoldDB" id="A0A062VN75"/>
<gene>
    <name evidence="9" type="ORF">HPO_02187</name>
</gene>
<dbReference type="eggNOG" id="COG1322">
    <property type="taxonomic scope" value="Bacteria"/>
</dbReference>
<evidence type="ECO:0000256" key="5">
    <source>
        <dbReference type="ARBA" id="ARBA00023172"/>
    </source>
</evidence>
<feature type="transmembrane region" description="Helical" evidence="8">
    <location>
        <begin position="12"/>
        <end position="31"/>
    </location>
</feature>
<evidence type="ECO:0000313" key="9">
    <source>
        <dbReference type="EMBL" id="KDA00185.1"/>
    </source>
</evidence>
<evidence type="ECO:0000256" key="2">
    <source>
        <dbReference type="ARBA" id="ARBA00009840"/>
    </source>
</evidence>
<keyword evidence="8" id="KW-0812">Transmembrane</keyword>
<evidence type="ECO:0000256" key="6">
    <source>
        <dbReference type="SAM" id="Coils"/>
    </source>
</evidence>
<dbReference type="Pfam" id="PF02646">
    <property type="entry name" value="RmuC"/>
    <property type="match status" value="1"/>
</dbReference>
<keyword evidence="8" id="KW-0472">Membrane</keyword>
<name>A0A062VN75_9PROT</name>
<evidence type="ECO:0000256" key="3">
    <source>
        <dbReference type="ARBA" id="ARBA00021840"/>
    </source>
</evidence>
<evidence type="ECO:0000256" key="1">
    <source>
        <dbReference type="ARBA" id="ARBA00003416"/>
    </source>
</evidence>
<dbReference type="EMBL" id="ARYM01000002">
    <property type="protein sequence ID" value="KDA00185.1"/>
    <property type="molecule type" value="Genomic_DNA"/>
</dbReference>
<comment type="caution">
    <text evidence="9">The sequence shown here is derived from an EMBL/GenBank/DDBJ whole genome shotgun (WGS) entry which is preliminary data.</text>
</comment>
<dbReference type="PANTHER" id="PTHR30563:SF0">
    <property type="entry name" value="DNA RECOMBINATION PROTEIN RMUC"/>
    <property type="match status" value="1"/>
</dbReference>
<dbReference type="Proteomes" id="UP000027100">
    <property type="component" value="Unassembled WGS sequence"/>
</dbReference>
<keyword evidence="8" id="KW-1133">Transmembrane helix</keyword>
<dbReference type="GO" id="GO:0006310">
    <property type="term" value="P:DNA recombination"/>
    <property type="evidence" value="ECO:0007669"/>
    <property type="project" value="UniProtKB-KW"/>
</dbReference>
<comment type="similarity">
    <text evidence="2">Belongs to the RmuC family.</text>
</comment>
<feature type="coiled-coil region" evidence="6">
    <location>
        <begin position="41"/>
        <end position="94"/>
    </location>
</feature>
<protein>
    <recommendedName>
        <fullName evidence="3">DNA recombination protein RmuC homolog</fullName>
    </recommendedName>
</protein>
<feature type="region of interest" description="Disordered" evidence="7">
    <location>
        <begin position="409"/>
        <end position="445"/>
    </location>
</feature>